<feature type="region of interest" description="Disordered" evidence="5">
    <location>
        <begin position="1"/>
        <end position="48"/>
    </location>
</feature>
<feature type="transmembrane region" description="Helical" evidence="6">
    <location>
        <begin position="414"/>
        <end position="438"/>
    </location>
</feature>
<evidence type="ECO:0000256" key="3">
    <source>
        <dbReference type="ARBA" id="ARBA00022989"/>
    </source>
</evidence>
<feature type="compositionally biased region" description="Basic and acidic residues" evidence="5">
    <location>
        <begin position="1"/>
        <end position="11"/>
    </location>
</feature>
<feature type="transmembrane region" description="Helical" evidence="6">
    <location>
        <begin position="125"/>
        <end position="146"/>
    </location>
</feature>
<dbReference type="Gene3D" id="1.20.1250.20">
    <property type="entry name" value="MFS general substrate transporter like domains"/>
    <property type="match status" value="1"/>
</dbReference>
<name>A0A093UPK6_TALMA</name>
<evidence type="ECO:0000256" key="1">
    <source>
        <dbReference type="ARBA" id="ARBA00004141"/>
    </source>
</evidence>
<feature type="transmembrane region" description="Helical" evidence="6">
    <location>
        <begin position="250"/>
        <end position="270"/>
    </location>
</feature>
<dbReference type="GO" id="GO:0022857">
    <property type="term" value="F:transmembrane transporter activity"/>
    <property type="evidence" value="ECO:0007669"/>
    <property type="project" value="InterPro"/>
</dbReference>
<reference key="1">
    <citation type="journal article" date="2014" name="PLoS Genet.">
        <title>Signature Gene Expression Reveals Novel Clues to the Molecular Mechanisms of Dimorphic Transition in Penicillium marneffei.</title>
        <authorList>
            <person name="Yang E."/>
            <person name="Wang G."/>
            <person name="Cai J."/>
            <person name="Woo P.C."/>
            <person name="Lau S.K."/>
            <person name="Yuen K.-Y."/>
            <person name="Chow W.-N."/>
            <person name="Lin X."/>
        </authorList>
    </citation>
    <scope>NUCLEOTIDE SEQUENCE [LARGE SCALE GENOMIC DNA]</scope>
    <source>
        <strain>PM1</strain>
    </source>
</reference>
<gene>
    <name evidence="8" type="ORF">GQ26_0470320</name>
</gene>
<sequence length="516" mass="55751">METERVRENHAEGPPQSPMHDMSPSEQGVDTDKIEPETEISKPSSGRPPFSFSHELIFTSTLLCGQILVQAGIGQSLAPLHIIGDHFNVSNNGELSWYIASFALVTGTFILVAGRLGDMYGSKHILIIGFLIYGFWSLIAGAGYFTRSSDKLFVVSRALQGVGASLVLPNAVAILGRTYPPGLRKNMVMSLFGAFAPGGYILGCLFSSIFAQFTIWAWAYFAMGIACFVLATVAYFAIPKPSLKPDASKSFDWLGFGFGIAGLLLFNVAWNQGPTVGWATPYVYVLLILGVLAFVGFVLVERRVERPLVPVQQFNLHIAFVLLAILAGWSSFTVWLYYIWQFLEQLRGASPLLTTAQNTPSAISGFVASITTGFLIGKIGVPPIMILAMLAFFIANVLAATMPINQTYWTQTFFATIIVPWGMDMSFPAAVIMLSAAVPPEHQGIAASLALTTTNYAMSIGLGIAGTAVSHLGDGSDLLADCRHAWYVAIGLSGLGIVIAITSMLYERRNPTLKPH</sequence>
<evidence type="ECO:0000256" key="5">
    <source>
        <dbReference type="SAM" id="MobiDB-lite"/>
    </source>
</evidence>
<comment type="subcellular location">
    <subcellularLocation>
        <location evidence="1">Membrane</location>
        <topology evidence="1">Multi-pass membrane protein</topology>
    </subcellularLocation>
</comment>
<dbReference type="PROSITE" id="PS50850">
    <property type="entry name" value="MFS"/>
    <property type="match status" value="1"/>
</dbReference>
<keyword evidence="3 6" id="KW-1133">Transmembrane helix</keyword>
<keyword evidence="4 6" id="KW-0472">Membrane</keyword>
<comment type="caution">
    <text evidence="8">The sequence shown here is derived from an EMBL/GenBank/DDBJ whole genome shotgun (WGS) entry which is preliminary data.</text>
</comment>
<dbReference type="SUPFAM" id="SSF103473">
    <property type="entry name" value="MFS general substrate transporter"/>
    <property type="match status" value="1"/>
</dbReference>
<evidence type="ECO:0000256" key="4">
    <source>
        <dbReference type="ARBA" id="ARBA00023136"/>
    </source>
</evidence>
<feature type="transmembrane region" description="Helical" evidence="6">
    <location>
        <begin position="158"/>
        <end position="176"/>
    </location>
</feature>
<dbReference type="CDD" id="cd17476">
    <property type="entry name" value="MFS_Amf1_MDR_like"/>
    <property type="match status" value="1"/>
</dbReference>
<feature type="transmembrane region" description="Helical" evidence="6">
    <location>
        <begin position="320"/>
        <end position="340"/>
    </location>
</feature>
<feature type="transmembrane region" description="Helical" evidence="6">
    <location>
        <begin position="282"/>
        <end position="300"/>
    </location>
</feature>
<organism evidence="8">
    <name type="scientific">Talaromyces marneffei PM1</name>
    <dbReference type="NCBI Taxonomy" id="1077442"/>
    <lineage>
        <taxon>Eukaryota</taxon>
        <taxon>Fungi</taxon>
        <taxon>Dikarya</taxon>
        <taxon>Ascomycota</taxon>
        <taxon>Pezizomycotina</taxon>
        <taxon>Eurotiomycetes</taxon>
        <taxon>Eurotiomycetidae</taxon>
        <taxon>Eurotiales</taxon>
        <taxon>Trichocomaceae</taxon>
        <taxon>Talaromyces</taxon>
        <taxon>Talaromyces sect. Talaromyces</taxon>
    </lineage>
</organism>
<dbReference type="eggNOG" id="KOG0254">
    <property type="taxonomic scope" value="Eukaryota"/>
</dbReference>
<evidence type="ECO:0000313" key="8">
    <source>
        <dbReference type="EMBL" id="KFX42222.1"/>
    </source>
</evidence>
<dbReference type="Gene3D" id="1.20.1720.10">
    <property type="entry name" value="Multidrug resistance protein D"/>
    <property type="match status" value="1"/>
</dbReference>
<dbReference type="PANTHER" id="PTHR42718:SF1">
    <property type="entry name" value="LOW AFFINITY AMMONIUM TRANSPORTER"/>
    <property type="match status" value="1"/>
</dbReference>
<feature type="transmembrane region" description="Helical" evidence="6">
    <location>
        <begin position="95"/>
        <end position="113"/>
    </location>
</feature>
<dbReference type="InterPro" id="IPR011701">
    <property type="entry name" value="MFS"/>
</dbReference>
<dbReference type="PANTHER" id="PTHR42718">
    <property type="entry name" value="MAJOR FACILITATOR SUPERFAMILY MULTIDRUG TRANSPORTER MFSC"/>
    <property type="match status" value="1"/>
</dbReference>
<reference evidence="8" key="2">
    <citation type="journal article" date="2014" name="PLoS Genet.">
        <title>Signature gene expression reveals novel clues to the molecular mechanisms of dimorphic transition in Penicillium marneffei.</title>
        <authorList>
            <person name="Yang E."/>
            <person name="Wang G."/>
            <person name="Cai J."/>
            <person name="Woo P.C."/>
            <person name="Lau S.K."/>
            <person name="Yuen K.-Y."/>
            <person name="Chow W.-N."/>
            <person name="Lin X."/>
        </authorList>
    </citation>
    <scope>NUCLEOTIDE SEQUENCE</scope>
    <source>
        <strain evidence="8">PM1</strain>
    </source>
</reference>
<feature type="transmembrane region" description="Helical" evidence="6">
    <location>
        <begin position="384"/>
        <end position="402"/>
    </location>
</feature>
<feature type="transmembrane region" description="Helical" evidence="6">
    <location>
        <begin position="445"/>
        <end position="465"/>
    </location>
</feature>
<dbReference type="GO" id="GO:0016020">
    <property type="term" value="C:membrane"/>
    <property type="evidence" value="ECO:0007669"/>
    <property type="project" value="UniProtKB-SubCell"/>
</dbReference>
<dbReference type="InterPro" id="IPR036259">
    <property type="entry name" value="MFS_trans_sf"/>
</dbReference>
<proteinExistence type="predicted"/>
<feature type="domain" description="Major facilitator superfamily (MFS) profile" evidence="7">
    <location>
        <begin position="58"/>
        <end position="508"/>
    </location>
</feature>
<dbReference type="HOGENOM" id="CLU_000960_27_4_1"/>
<dbReference type="Pfam" id="PF07690">
    <property type="entry name" value="MFS_1"/>
    <property type="match status" value="2"/>
</dbReference>
<feature type="transmembrane region" description="Helical" evidence="6">
    <location>
        <begin position="188"/>
        <end position="211"/>
    </location>
</feature>
<feature type="transmembrane region" description="Helical" evidence="6">
    <location>
        <begin position="485"/>
        <end position="506"/>
    </location>
</feature>
<dbReference type="EMBL" id="JPOX01000047">
    <property type="protein sequence ID" value="KFX42222.1"/>
    <property type="molecule type" value="Genomic_DNA"/>
</dbReference>
<dbReference type="InterPro" id="IPR020846">
    <property type="entry name" value="MFS_dom"/>
</dbReference>
<protein>
    <submittedName>
        <fullName evidence="8">Drug resistance protein</fullName>
    </submittedName>
</protein>
<evidence type="ECO:0000256" key="2">
    <source>
        <dbReference type="ARBA" id="ARBA00022692"/>
    </source>
</evidence>
<keyword evidence="2 6" id="KW-0812">Transmembrane</keyword>
<feature type="transmembrane region" description="Helical" evidence="6">
    <location>
        <begin position="217"/>
        <end position="238"/>
    </location>
</feature>
<evidence type="ECO:0000256" key="6">
    <source>
        <dbReference type="SAM" id="Phobius"/>
    </source>
</evidence>
<feature type="compositionally biased region" description="Basic and acidic residues" evidence="5">
    <location>
        <begin position="30"/>
        <end position="40"/>
    </location>
</feature>
<evidence type="ECO:0000259" key="7">
    <source>
        <dbReference type="PROSITE" id="PS50850"/>
    </source>
</evidence>
<dbReference type="AlphaFoldDB" id="A0A093UPK6"/>
<accession>A0A093UPK6</accession>